<evidence type="ECO:0000313" key="2">
    <source>
        <dbReference type="EMBL" id="KAF3531864.1"/>
    </source>
</evidence>
<organism evidence="2 3">
    <name type="scientific">Brassica cretica</name>
    <name type="common">Mustard</name>
    <dbReference type="NCBI Taxonomy" id="69181"/>
    <lineage>
        <taxon>Eukaryota</taxon>
        <taxon>Viridiplantae</taxon>
        <taxon>Streptophyta</taxon>
        <taxon>Embryophyta</taxon>
        <taxon>Tracheophyta</taxon>
        <taxon>Spermatophyta</taxon>
        <taxon>Magnoliopsida</taxon>
        <taxon>eudicotyledons</taxon>
        <taxon>Gunneridae</taxon>
        <taxon>Pentapetalae</taxon>
        <taxon>rosids</taxon>
        <taxon>malvids</taxon>
        <taxon>Brassicales</taxon>
        <taxon>Brassicaceae</taxon>
        <taxon>Brassiceae</taxon>
        <taxon>Brassica</taxon>
    </lineage>
</organism>
<keyword evidence="3" id="KW-1185">Reference proteome</keyword>
<accession>A0ABQ7BGV0</accession>
<gene>
    <name evidence="2" type="ORF">DY000_02042566</name>
</gene>
<evidence type="ECO:0000256" key="1">
    <source>
        <dbReference type="SAM" id="Phobius"/>
    </source>
</evidence>
<comment type="caution">
    <text evidence="2">The sequence shown here is derived from an EMBL/GenBank/DDBJ whole genome shotgun (WGS) entry which is preliminary data.</text>
</comment>
<proteinExistence type="predicted"/>
<keyword evidence="1" id="KW-0812">Transmembrane</keyword>
<name>A0ABQ7BGV0_BRACR</name>
<evidence type="ECO:0000313" key="3">
    <source>
        <dbReference type="Proteomes" id="UP000266723"/>
    </source>
</evidence>
<sequence>MRRVESTIKVQWQVLVGIEGCLHRRLRILTFLESVYALVMLVCVRSTSMIFSSGVICGCVLVRGVTLFYLVGLWFRKGFVLLPALCKTWLFQYQSNR</sequence>
<dbReference type="Proteomes" id="UP000266723">
    <property type="component" value="Unassembled WGS sequence"/>
</dbReference>
<keyword evidence="1" id="KW-0472">Membrane</keyword>
<protein>
    <recommendedName>
        <fullName evidence="4">Transmembrane protein</fullName>
    </recommendedName>
</protein>
<evidence type="ECO:0008006" key="4">
    <source>
        <dbReference type="Google" id="ProtNLM"/>
    </source>
</evidence>
<reference evidence="2 3" key="1">
    <citation type="journal article" date="2020" name="BMC Genomics">
        <title>Intraspecific diversification of the crop wild relative Brassica cretica Lam. using demographic model selection.</title>
        <authorList>
            <person name="Kioukis A."/>
            <person name="Michalopoulou V.A."/>
            <person name="Briers L."/>
            <person name="Pirintsos S."/>
            <person name="Studholme D.J."/>
            <person name="Pavlidis P."/>
            <person name="Sarris P.F."/>
        </authorList>
    </citation>
    <scope>NUCLEOTIDE SEQUENCE [LARGE SCALE GENOMIC DNA]</scope>
    <source>
        <strain evidence="3">cv. PFS-1207/04</strain>
    </source>
</reference>
<keyword evidence="1" id="KW-1133">Transmembrane helix</keyword>
<dbReference type="EMBL" id="QGKV02001507">
    <property type="protein sequence ID" value="KAF3531864.1"/>
    <property type="molecule type" value="Genomic_DNA"/>
</dbReference>
<feature type="transmembrane region" description="Helical" evidence="1">
    <location>
        <begin position="53"/>
        <end position="75"/>
    </location>
</feature>